<proteinExistence type="predicted"/>
<sequence>MYGKTRTGVVLTPLADTDGALFMKEIGSPYYDGREDIYIAANQTGCVWTVGLATTYTGLALSNPVGSGKNLSILGVSHQEVVAPTGIAAVYLAGLYHATAVTHSVPSTIMRASIGPKAAASVAKADTGATLPAAPLILLNLTAGHTSGALSTASCPAFIPINGMITVEPGGFIIIANFTIGAAVGQQGAIIWKEIVA</sequence>
<dbReference type="AlphaFoldDB" id="A0A6M3K7Y0"/>
<protein>
    <submittedName>
        <fullName evidence="2">Uncharacterized protein</fullName>
    </submittedName>
</protein>
<evidence type="ECO:0000313" key="1">
    <source>
        <dbReference type="EMBL" id="QJA62664.1"/>
    </source>
</evidence>
<gene>
    <name evidence="2" type="ORF">MM415A01194_0006</name>
    <name evidence="1" type="ORF">MM415B00742_0004</name>
</gene>
<reference evidence="2" key="1">
    <citation type="submission" date="2020-03" db="EMBL/GenBank/DDBJ databases">
        <title>The deep terrestrial virosphere.</title>
        <authorList>
            <person name="Holmfeldt K."/>
            <person name="Nilsson E."/>
            <person name="Simone D."/>
            <person name="Lopez-Fernandez M."/>
            <person name="Wu X."/>
            <person name="de Brujin I."/>
            <person name="Lundin D."/>
            <person name="Andersson A."/>
            <person name="Bertilsson S."/>
            <person name="Dopson M."/>
        </authorList>
    </citation>
    <scope>NUCLEOTIDE SEQUENCE</scope>
    <source>
        <strain evidence="2">MM415A01194</strain>
        <strain evidence="1">MM415B00742</strain>
    </source>
</reference>
<evidence type="ECO:0000313" key="2">
    <source>
        <dbReference type="EMBL" id="QJA77887.1"/>
    </source>
</evidence>
<accession>A0A6M3K7Y0</accession>
<organism evidence="2">
    <name type="scientific">viral metagenome</name>
    <dbReference type="NCBI Taxonomy" id="1070528"/>
    <lineage>
        <taxon>unclassified sequences</taxon>
        <taxon>metagenomes</taxon>
        <taxon>organismal metagenomes</taxon>
    </lineage>
</organism>
<dbReference type="EMBL" id="MT141478">
    <property type="protein sequence ID" value="QJA62664.1"/>
    <property type="molecule type" value="Genomic_DNA"/>
</dbReference>
<dbReference type="EMBL" id="MT142308">
    <property type="protein sequence ID" value="QJA77887.1"/>
    <property type="molecule type" value="Genomic_DNA"/>
</dbReference>
<name>A0A6M3K7Y0_9ZZZZ</name>